<reference evidence="2 3" key="1">
    <citation type="submission" date="2019-05" db="EMBL/GenBank/DDBJ databases">
        <authorList>
            <person name="Hariharan J."/>
            <person name="Choudoir M.J."/>
            <person name="Diebold P."/>
            <person name="Panke-Buisse K."/>
            <person name="Buckley D.H."/>
        </authorList>
    </citation>
    <scope>NUCLEOTIDE SEQUENCE [LARGE SCALE GENOMIC DNA]</scope>
    <source>
        <strain evidence="2 3">SUN51</strain>
    </source>
</reference>
<feature type="transmembrane region" description="Helical" evidence="1">
    <location>
        <begin position="72"/>
        <end position="93"/>
    </location>
</feature>
<keyword evidence="1" id="KW-1133">Transmembrane helix</keyword>
<dbReference type="OrthoDB" id="4339140at2"/>
<feature type="transmembrane region" description="Helical" evidence="1">
    <location>
        <begin position="172"/>
        <end position="198"/>
    </location>
</feature>
<keyword evidence="1" id="KW-0472">Membrane</keyword>
<feature type="transmembrane region" description="Helical" evidence="1">
    <location>
        <begin position="247"/>
        <end position="266"/>
    </location>
</feature>
<dbReference type="AlphaFoldDB" id="A0A5B0AZ10"/>
<evidence type="ECO:0000256" key="1">
    <source>
        <dbReference type="SAM" id="Phobius"/>
    </source>
</evidence>
<organism evidence="2 3">
    <name type="scientific">Streptomyces apricus</name>
    <dbReference type="NCBI Taxonomy" id="1828112"/>
    <lineage>
        <taxon>Bacteria</taxon>
        <taxon>Bacillati</taxon>
        <taxon>Actinomycetota</taxon>
        <taxon>Actinomycetes</taxon>
        <taxon>Kitasatosporales</taxon>
        <taxon>Streptomycetaceae</taxon>
        <taxon>Streptomyces</taxon>
    </lineage>
</organism>
<gene>
    <name evidence="2" type="ORF">FGF04_14115</name>
</gene>
<evidence type="ECO:0000313" key="2">
    <source>
        <dbReference type="EMBL" id="KAA0935240.1"/>
    </source>
</evidence>
<feature type="transmembrane region" description="Helical" evidence="1">
    <location>
        <begin position="219"/>
        <end position="241"/>
    </location>
</feature>
<evidence type="ECO:0008006" key="4">
    <source>
        <dbReference type="Google" id="ProtNLM"/>
    </source>
</evidence>
<dbReference type="Proteomes" id="UP000324965">
    <property type="component" value="Unassembled WGS sequence"/>
</dbReference>
<name>A0A5B0AZ10_9ACTN</name>
<keyword evidence="1" id="KW-0812">Transmembrane</keyword>
<dbReference type="EMBL" id="VDFC01000040">
    <property type="protein sequence ID" value="KAA0935240.1"/>
    <property type="molecule type" value="Genomic_DNA"/>
</dbReference>
<feature type="transmembrane region" description="Helical" evidence="1">
    <location>
        <begin position="273"/>
        <end position="293"/>
    </location>
</feature>
<feature type="transmembrane region" description="Helical" evidence="1">
    <location>
        <begin position="313"/>
        <end position="333"/>
    </location>
</feature>
<feature type="transmembrane region" description="Helical" evidence="1">
    <location>
        <begin position="99"/>
        <end position="117"/>
    </location>
</feature>
<accession>A0A5B0AZ10</accession>
<evidence type="ECO:0000313" key="3">
    <source>
        <dbReference type="Proteomes" id="UP000324965"/>
    </source>
</evidence>
<protein>
    <recommendedName>
        <fullName evidence="4">Integral membrane protein</fullName>
    </recommendedName>
</protein>
<keyword evidence="3" id="KW-1185">Reference proteome</keyword>
<proteinExistence type="predicted"/>
<sequence>MHRHRELCERAVDPLEIAAGLEAHGVTDRTATHFRHRDVFSLAEEMYARVPRAGDTAAPAGTSDVPRARADWALLALLPGTLCAAAVAGLRYTEGRPRLAVTVAGVLAVALALRAALGRGPLRAAPAWSPAPSTRAWSCLLLAYALLGDGMLTTGLAGGPDGPPTGGSDSPWPIALASVLALSAACAPAAWCAHLFAVRARRRLAASRALEDFAASVRPLLLGVFALFLCALGGLLALSGAVLDEPAAYAGAGALGALLLLARLLTVHGFTHAPAVVLALAGVGETVALLSVFAGRLPGCEALAVPVRTVADAWGAGAVPALVCGAAALVLLLHVSRTLTRASAHAVRGDTP</sequence>
<feature type="transmembrane region" description="Helical" evidence="1">
    <location>
        <begin position="137"/>
        <end position="160"/>
    </location>
</feature>
<comment type="caution">
    <text evidence="2">The sequence shown here is derived from an EMBL/GenBank/DDBJ whole genome shotgun (WGS) entry which is preliminary data.</text>
</comment>